<evidence type="ECO:0000313" key="3">
    <source>
        <dbReference type="EMBL" id="KAI5436602.1"/>
    </source>
</evidence>
<evidence type="ECO:0000256" key="2">
    <source>
        <dbReference type="SAM" id="SignalP"/>
    </source>
</evidence>
<dbReference type="Proteomes" id="UP001058974">
    <property type="component" value="Chromosome 2"/>
</dbReference>
<sequence length="119" mass="13307">MVVMLLSVRIFLLIVHTKDEENHKSAKGAANHTMSVGEISKLYALRDQNQDSKNSPTSQKPSHQTLASRSILPAPVKGKAKKHQPLILGVVMVIQSPCSTRIPKLIEDIALRYLRRKKM</sequence>
<reference evidence="3 4" key="1">
    <citation type="journal article" date="2022" name="Nat. Genet.">
        <title>Improved pea reference genome and pan-genome highlight genomic features and evolutionary characteristics.</title>
        <authorList>
            <person name="Yang T."/>
            <person name="Liu R."/>
            <person name="Luo Y."/>
            <person name="Hu S."/>
            <person name="Wang D."/>
            <person name="Wang C."/>
            <person name="Pandey M.K."/>
            <person name="Ge S."/>
            <person name="Xu Q."/>
            <person name="Li N."/>
            <person name="Li G."/>
            <person name="Huang Y."/>
            <person name="Saxena R.K."/>
            <person name="Ji Y."/>
            <person name="Li M."/>
            <person name="Yan X."/>
            <person name="He Y."/>
            <person name="Liu Y."/>
            <person name="Wang X."/>
            <person name="Xiang C."/>
            <person name="Varshney R.K."/>
            <person name="Ding H."/>
            <person name="Gao S."/>
            <person name="Zong X."/>
        </authorList>
    </citation>
    <scope>NUCLEOTIDE SEQUENCE [LARGE SCALE GENOMIC DNA]</scope>
    <source>
        <strain evidence="3 4">cv. Zhongwan 6</strain>
    </source>
</reference>
<accession>A0A9D4YCU7</accession>
<evidence type="ECO:0000256" key="1">
    <source>
        <dbReference type="SAM" id="MobiDB-lite"/>
    </source>
</evidence>
<feature type="region of interest" description="Disordered" evidence="1">
    <location>
        <begin position="46"/>
        <end position="79"/>
    </location>
</feature>
<evidence type="ECO:0000313" key="4">
    <source>
        <dbReference type="Proteomes" id="UP001058974"/>
    </source>
</evidence>
<feature type="signal peptide" evidence="2">
    <location>
        <begin position="1"/>
        <end position="17"/>
    </location>
</feature>
<dbReference type="AlphaFoldDB" id="A0A9D4YCU7"/>
<keyword evidence="4" id="KW-1185">Reference proteome</keyword>
<gene>
    <name evidence="3" type="ORF">KIW84_022923</name>
</gene>
<protein>
    <submittedName>
        <fullName evidence="3">Uncharacterized protein</fullName>
    </submittedName>
</protein>
<proteinExistence type="predicted"/>
<dbReference type="EMBL" id="JAMSHJ010000002">
    <property type="protein sequence ID" value="KAI5436602.1"/>
    <property type="molecule type" value="Genomic_DNA"/>
</dbReference>
<feature type="compositionally biased region" description="Polar residues" evidence="1">
    <location>
        <begin position="51"/>
        <end position="68"/>
    </location>
</feature>
<keyword evidence="2" id="KW-0732">Signal</keyword>
<comment type="caution">
    <text evidence="3">The sequence shown here is derived from an EMBL/GenBank/DDBJ whole genome shotgun (WGS) entry which is preliminary data.</text>
</comment>
<organism evidence="3 4">
    <name type="scientific">Pisum sativum</name>
    <name type="common">Garden pea</name>
    <name type="synonym">Lathyrus oleraceus</name>
    <dbReference type="NCBI Taxonomy" id="3888"/>
    <lineage>
        <taxon>Eukaryota</taxon>
        <taxon>Viridiplantae</taxon>
        <taxon>Streptophyta</taxon>
        <taxon>Embryophyta</taxon>
        <taxon>Tracheophyta</taxon>
        <taxon>Spermatophyta</taxon>
        <taxon>Magnoliopsida</taxon>
        <taxon>eudicotyledons</taxon>
        <taxon>Gunneridae</taxon>
        <taxon>Pentapetalae</taxon>
        <taxon>rosids</taxon>
        <taxon>fabids</taxon>
        <taxon>Fabales</taxon>
        <taxon>Fabaceae</taxon>
        <taxon>Papilionoideae</taxon>
        <taxon>50 kb inversion clade</taxon>
        <taxon>NPAAA clade</taxon>
        <taxon>Hologalegina</taxon>
        <taxon>IRL clade</taxon>
        <taxon>Fabeae</taxon>
        <taxon>Lathyrus</taxon>
    </lineage>
</organism>
<feature type="chain" id="PRO_5039007448" evidence="2">
    <location>
        <begin position="18"/>
        <end position="119"/>
    </location>
</feature>
<name>A0A9D4YCU7_PEA</name>
<dbReference type="Gramene" id="Psat02G0292300-T2">
    <property type="protein sequence ID" value="KAI5436602.1"/>
    <property type="gene ID" value="KIW84_022923"/>
</dbReference>